<gene>
    <name evidence="3" type="ORF">KFL_000520410</name>
</gene>
<feature type="compositionally biased region" description="Acidic residues" evidence="1">
    <location>
        <begin position="1339"/>
        <end position="1349"/>
    </location>
</feature>
<reference evidence="3 4" key="1">
    <citation type="journal article" date="2014" name="Nat. Commun.">
        <title>Klebsormidium flaccidum genome reveals primary factors for plant terrestrial adaptation.</title>
        <authorList>
            <person name="Hori K."/>
            <person name="Maruyama F."/>
            <person name="Fujisawa T."/>
            <person name="Togashi T."/>
            <person name="Yamamoto N."/>
            <person name="Seo M."/>
            <person name="Sato S."/>
            <person name="Yamada T."/>
            <person name="Mori H."/>
            <person name="Tajima N."/>
            <person name="Moriyama T."/>
            <person name="Ikeuchi M."/>
            <person name="Watanabe M."/>
            <person name="Wada H."/>
            <person name="Kobayashi K."/>
            <person name="Saito M."/>
            <person name="Masuda T."/>
            <person name="Sasaki-Sekimoto Y."/>
            <person name="Mashiguchi K."/>
            <person name="Awai K."/>
            <person name="Shimojima M."/>
            <person name="Masuda S."/>
            <person name="Iwai M."/>
            <person name="Nobusawa T."/>
            <person name="Narise T."/>
            <person name="Kondo S."/>
            <person name="Saito H."/>
            <person name="Sato R."/>
            <person name="Murakawa M."/>
            <person name="Ihara Y."/>
            <person name="Oshima-Yamada Y."/>
            <person name="Ohtaka K."/>
            <person name="Satoh M."/>
            <person name="Sonobe K."/>
            <person name="Ishii M."/>
            <person name="Ohtani R."/>
            <person name="Kanamori-Sato M."/>
            <person name="Honoki R."/>
            <person name="Miyazaki D."/>
            <person name="Mochizuki H."/>
            <person name="Umetsu J."/>
            <person name="Higashi K."/>
            <person name="Shibata D."/>
            <person name="Kamiya Y."/>
            <person name="Sato N."/>
            <person name="Nakamura Y."/>
            <person name="Tabata S."/>
            <person name="Ida S."/>
            <person name="Kurokawa K."/>
            <person name="Ohta H."/>
        </authorList>
    </citation>
    <scope>NUCLEOTIDE SEQUENCE [LARGE SCALE GENOMIC DNA]</scope>
    <source>
        <strain evidence="3 4">NIES-2285</strain>
    </source>
</reference>
<feature type="region of interest" description="Disordered" evidence="1">
    <location>
        <begin position="323"/>
        <end position="497"/>
    </location>
</feature>
<feature type="domain" description="HTH OST-type" evidence="2">
    <location>
        <begin position="1016"/>
        <end position="1093"/>
    </location>
</feature>
<dbReference type="EMBL" id="DF237001">
    <property type="protein sequence ID" value="GAQ80368.1"/>
    <property type="molecule type" value="Genomic_DNA"/>
</dbReference>
<evidence type="ECO:0000256" key="1">
    <source>
        <dbReference type="SAM" id="MobiDB-lite"/>
    </source>
</evidence>
<feature type="region of interest" description="Disordered" evidence="1">
    <location>
        <begin position="1339"/>
        <end position="1385"/>
    </location>
</feature>
<feature type="region of interest" description="Disordered" evidence="1">
    <location>
        <begin position="165"/>
        <end position="248"/>
    </location>
</feature>
<name>A0A1Y1HWZ1_KLENI</name>
<dbReference type="STRING" id="105231.A0A1Y1HWZ1"/>
<accession>A0A1Y1HWZ1</accession>
<feature type="region of interest" description="Disordered" evidence="1">
    <location>
        <begin position="1400"/>
        <end position="1424"/>
    </location>
</feature>
<dbReference type="InterPro" id="IPR041966">
    <property type="entry name" value="LOTUS-like"/>
</dbReference>
<keyword evidence="4" id="KW-1185">Reference proteome</keyword>
<feature type="compositionally biased region" description="Low complexity" evidence="1">
    <location>
        <begin position="1350"/>
        <end position="1363"/>
    </location>
</feature>
<feature type="region of interest" description="Disordered" evidence="1">
    <location>
        <begin position="1095"/>
        <end position="1159"/>
    </location>
</feature>
<sequence>MKDEEAVGPLPAPTAPVAVFWDLENCHVPNSVEAAELVGHIFTALRQRGLSGVIHIQAYADTSILPVEVNSGLSSTGVHLLHVARGRKEASDKAILVDMVLWALDHPPPAHFLLISGDRDFSNVLHRLKFRQYNIMLATTLSAKPSLVNAASLVWDWAGLARGDQLDPVPKAKRQSVLSPPPSGERRPQYSQKETRGYNQGEGSRQGGSSTGWGDEEPRNSQTEASRGEEMDSPAARGGESQGRGVSSAVREMLSTIVKGHPDGCSVGEVMQALRTHGFKINWVGMGFPNLLALLKALPDVCLVDEDVRTKEGFKLTRIYPARQSAGSSRRSSGALAEEPETNANYGQGHNNQTQPSHTNQSSQGQYNQSPSVQYNQKPPVQYNQTPPVQYNQTPPVQYNQAPPVQYSQGSPLLHTPEPAFSGPRPNGAVSPRPYDPRPPVAPPSTYGQARGPAPPAHYYQNPPRPSFSEARAEPRGPAPPRYQGPPSSAAPPPVAPGEFRTLVAVVWELQRQAGGQPPDQRQVISMLRNEHGELFASLGGYGPYETPFKYIEAAQRAGYLDIRAGPAPGSVALALTPKAGEHAYDFPQNPPQQAIQPSPPPRMPYSNPPSNPTPAQPIRPTVQVPPPEPPRSAPEPRVVVSADPPEAEPLMVPLPPVLLKGTAASLRRDLMAPTEANIRARVVQLMRPQSVMAGGTEVKQWFVPDGVWEAAVKAAIAEGALVPSTLASREVLLPQGMPSWRFVDPHYTMTYPAQQWAALEDCLRTAKGRAVIEGSYTRYAAARGMLQAGGPALKELALGQMINMLQAAVKKGWILPGPSWRPARVTLTPAPAPQQGVLPSPSSGSSDAAPSSFKSPSAAKAASSTAAAAAGAKKKEYPPWLVKLRQWLPLFLQQIGAKGFKLAALKGTFRNASGIDISEADLKEAGFLKFSQMLAAMPDVCTLHTVIYHGTNTDYVLYPPGWTPPPKGASTEALSTPPTAAAVRSASPGVPVATFFPKEVDKGAAEGAKAAPAVDRETVKRDMAQLLAELLPKYPDGVNAGGIKILYANRFGYQLDHEAVGYPKLRDLLQALPSSCRLTFHPYIMIHARTATPAKDSLPQDGKPDRKVWSPVKKSATTRAAAVEGHTLGVKPAVAAENRDKDGDASEGEDGETVGPIGCLSLLPGAELSLPEASTIQTELARKAPGEDPSSEVVQTEAQVPVSAEVLETTTPPAEQPSATLGMAHEKVDLSKAAADLMHAVGATIETAGHAKAVESHSLSVGTYGQQSPEVAIPVGLAVGATPEPTKALNWSPDSLATPVAATPDRKLVLPHEATAYSVKPAELRSRLAQEVHAIQEETEPAADDSPEESPVSVDSVAAAPSEDAHFEQQNGASSGQNGSGAGHVAVSEVAKLLNVTGVSDESASADGGSDADSGSAAVSSLQ</sequence>
<feature type="compositionally biased region" description="Low complexity" evidence="1">
    <location>
        <begin position="325"/>
        <end position="335"/>
    </location>
</feature>
<dbReference type="Gene3D" id="3.30.420.610">
    <property type="entry name" value="LOTUS domain-like"/>
    <property type="match status" value="2"/>
</dbReference>
<dbReference type="Proteomes" id="UP000054558">
    <property type="component" value="Unassembled WGS sequence"/>
</dbReference>
<dbReference type="OMA" id="KICACIK"/>
<feature type="compositionally biased region" description="Pro residues" evidence="1">
    <location>
        <begin position="598"/>
        <end position="634"/>
    </location>
</feature>
<feature type="region of interest" description="Disordered" evidence="1">
    <location>
        <begin position="826"/>
        <end position="857"/>
    </location>
</feature>
<feature type="region of interest" description="Disordered" evidence="1">
    <location>
        <begin position="583"/>
        <end position="639"/>
    </location>
</feature>
<protein>
    <recommendedName>
        <fullName evidence="2">HTH OST-type domain-containing protein</fullName>
    </recommendedName>
</protein>
<dbReference type="InterPro" id="IPR021139">
    <property type="entry name" value="NYN"/>
</dbReference>
<dbReference type="CDD" id="cd10910">
    <property type="entry name" value="PIN_limkain_b1_N_like"/>
    <property type="match status" value="1"/>
</dbReference>
<proteinExistence type="predicted"/>
<dbReference type="Pfam" id="PF12872">
    <property type="entry name" value="OST-HTH"/>
    <property type="match status" value="3"/>
</dbReference>
<dbReference type="GO" id="GO:0005777">
    <property type="term" value="C:peroxisome"/>
    <property type="evidence" value="ECO:0007669"/>
    <property type="project" value="InterPro"/>
</dbReference>
<dbReference type="GO" id="GO:0004540">
    <property type="term" value="F:RNA nuclease activity"/>
    <property type="evidence" value="ECO:0007669"/>
    <property type="project" value="InterPro"/>
</dbReference>
<feature type="compositionally biased region" description="Basic and acidic residues" evidence="1">
    <location>
        <begin position="184"/>
        <end position="196"/>
    </location>
</feature>
<dbReference type="Pfam" id="PF01936">
    <property type="entry name" value="NYN"/>
    <property type="match status" value="1"/>
</dbReference>
<dbReference type="PANTHER" id="PTHR14379:SF3">
    <property type="entry name" value="MEIOSIS REGULATOR AND MRNA STABILITY FACTOR 1"/>
    <property type="match status" value="1"/>
</dbReference>
<dbReference type="OrthoDB" id="549353at2759"/>
<feature type="compositionally biased region" description="Low complexity" evidence="1">
    <location>
        <begin position="840"/>
        <end position="857"/>
    </location>
</feature>
<dbReference type="InterPro" id="IPR024768">
    <property type="entry name" value="Marf1"/>
</dbReference>
<evidence type="ECO:0000313" key="3">
    <source>
        <dbReference type="EMBL" id="GAQ80368.1"/>
    </source>
</evidence>
<evidence type="ECO:0000259" key="2">
    <source>
        <dbReference type="PROSITE" id="PS51644"/>
    </source>
</evidence>
<dbReference type="CDD" id="cd08824">
    <property type="entry name" value="LOTUS"/>
    <property type="match status" value="1"/>
</dbReference>
<feature type="compositionally biased region" description="Polar residues" evidence="1">
    <location>
        <begin position="342"/>
        <end position="411"/>
    </location>
</feature>
<dbReference type="InterPro" id="IPR025605">
    <property type="entry name" value="OST-HTH/LOTUS_dom"/>
</dbReference>
<dbReference type="PANTHER" id="PTHR14379">
    <property type="entry name" value="LIMKAIN B LKAP"/>
    <property type="match status" value="1"/>
</dbReference>
<dbReference type="PROSITE" id="PS51644">
    <property type="entry name" value="HTH_OST"/>
    <property type="match status" value="1"/>
</dbReference>
<evidence type="ECO:0000313" key="4">
    <source>
        <dbReference type="Proteomes" id="UP000054558"/>
    </source>
</evidence>
<organism evidence="3 4">
    <name type="scientific">Klebsormidium nitens</name>
    <name type="common">Green alga</name>
    <name type="synonym">Ulothrix nitens</name>
    <dbReference type="NCBI Taxonomy" id="105231"/>
    <lineage>
        <taxon>Eukaryota</taxon>
        <taxon>Viridiplantae</taxon>
        <taxon>Streptophyta</taxon>
        <taxon>Klebsormidiophyceae</taxon>
        <taxon>Klebsormidiales</taxon>
        <taxon>Klebsormidiaceae</taxon>
        <taxon>Klebsormidium</taxon>
    </lineage>
</organism>
<dbReference type="Gene3D" id="3.40.50.1010">
    <property type="entry name" value="5'-nuclease"/>
    <property type="match status" value="1"/>
</dbReference>
<feature type="compositionally biased region" description="Pro residues" evidence="1">
    <location>
        <begin position="477"/>
        <end position="496"/>
    </location>
</feature>
<dbReference type="GO" id="GO:0010468">
    <property type="term" value="P:regulation of gene expression"/>
    <property type="evidence" value="ECO:0007669"/>
    <property type="project" value="InterPro"/>
</dbReference>